<gene>
    <name evidence="4" type="ordered locus">B005_5020</name>
</gene>
<dbReference type="PANTHER" id="PTHR47623">
    <property type="entry name" value="OS09G0287300 PROTEIN"/>
    <property type="match status" value="1"/>
</dbReference>
<dbReference type="AlphaFoldDB" id="J7L863"/>
<feature type="binding site" evidence="2">
    <location>
        <position position="125"/>
    </location>
    <ligand>
        <name>substrate</name>
    </ligand>
</feature>
<dbReference type="SMART" id="SM00855">
    <property type="entry name" value="PGAM"/>
    <property type="match status" value="1"/>
</dbReference>
<dbReference type="KEGG" id="nal:B005_5020"/>
<dbReference type="STRING" id="1205910.B005_5020"/>
<feature type="region of interest" description="Disordered" evidence="3">
    <location>
        <begin position="31"/>
        <end position="51"/>
    </location>
</feature>
<dbReference type="InterPro" id="IPR029033">
    <property type="entry name" value="His_PPase_superfam"/>
</dbReference>
<name>J7L863_NOCAA</name>
<dbReference type="EMBL" id="CP003788">
    <property type="protein sequence ID" value="AFR06642.1"/>
    <property type="molecule type" value="Genomic_DNA"/>
</dbReference>
<dbReference type="PATRIC" id="fig|1205910.3.peg.4741"/>
<evidence type="ECO:0000313" key="4">
    <source>
        <dbReference type="EMBL" id="AFR06642.1"/>
    </source>
</evidence>
<evidence type="ECO:0000256" key="2">
    <source>
        <dbReference type="PIRSR" id="PIRSR613078-2"/>
    </source>
</evidence>
<sequence length="236" mass="25725">MGHGPHGHENHSVLSVLEWIWKAQVPRMRGSGGVERCGSGARPGREAPNIAESDTLGTERGIVDDMTEATRRLVLLRHAKAEWSDNDDHERPLAERGRKEAPVAGQWLAGSGVVPELTLCSTATRCRDTWKLVVAELPQRPKTVYDERIYEASLGELIAILNETSDEVEDLMLVGHNPGLHALADALAGEAEGDLLARMNRSGYPTSATTVLTFSGSWKNVEHGVGRLVAFWSPHA</sequence>
<dbReference type="Proteomes" id="UP000003779">
    <property type="component" value="Chromosome"/>
</dbReference>
<dbReference type="InterPro" id="IPR013078">
    <property type="entry name" value="His_Pase_superF_clade-1"/>
</dbReference>
<evidence type="ECO:0000256" key="1">
    <source>
        <dbReference type="PIRSR" id="PIRSR613078-1"/>
    </source>
</evidence>
<proteinExistence type="predicted"/>
<reference evidence="4 5" key="1">
    <citation type="journal article" date="2012" name="J. Bacteriol.">
        <title>Whole-Genome Sequence of Nocardiopsis alba Strain ATCC BAA-2165, Associated with Honeybees.</title>
        <authorList>
            <person name="Qiao J."/>
            <person name="Chen L."/>
            <person name="Li Y."/>
            <person name="Wang J."/>
            <person name="Zhang W."/>
            <person name="Chen S."/>
        </authorList>
    </citation>
    <scope>NUCLEOTIDE SEQUENCE [LARGE SCALE GENOMIC DNA]</scope>
    <source>
        <strain evidence="5">ATCC BAA-2165 / BE74</strain>
    </source>
</reference>
<reference evidence="5" key="2">
    <citation type="submission" date="2012-08" db="EMBL/GenBank/DDBJ databases">
        <title>Whole-genome sequence of Nocardiopsis alba strain ATCC BAA-2165 associated with honeybees.</title>
        <authorList>
            <person name="Qiao J."/>
            <person name="Chen L."/>
            <person name="Li Y."/>
            <person name="Wang J."/>
            <person name="Zhang W."/>
            <person name="Chen S."/>
        </authorList>
    </citation>
    <scope>NUCLEOTIDE SEQUENCE [LARGE SCALE GENOMIC DNA]</scope>
    <source>
        <strain evidence="5">ATCC BAA-2165 / BE74</strain>
    </source>
</reference>
<dbReference type="HOGENOM" id="CLU_084603_2_1_11"/>
<feature type="active site" description="Proton donor/acceptor" evidence="1">
    <location>
        <position position="151"/>
    </location>
</feature>
<dbReference type="CDD" id="cd07067">
    <property type="entry name" value="HP_PGM_like"/>
    <property type="match status" value="1"/>
</dbReference>
<dbReference type="SUPFAM" id="SSF53254">
    <property type="entry name" value="Phosphoglycerate mutase-like"/>
    <property type="match status" value="1"/>
</dbReference>
<accession>J7L863</accession>
<dbReference type="Gene3D" id="3.40.50.1240">
    <property type="entry name" value="Phosphoglycerate mutase-like"/>
    <property type="match status" value="1"/>
</dbReference>
<dbReference type="eggNOG" id="COG2062">
    <property type="taxonomic scope" value="Bacteria"/>
</dbReference>
<organism evidence="4 5">
    <name type="scientific">Nocardiopsis alba (strain ATCC BAA-2165 / BE74)</name>
    <dbReference type="NCBI Taxonomy" id="1205910"/>
    <lineage>
        <taxon>Bacteria</taxon>
        <taxon>Bacillati</taxon>
        <taxon>Actinomycetota</taxon>
        <taxon>Actinomycetes</taxon>
        <taxon>Streptosporangiales</taxon>
        <taxon>Nocardiopsidaceae</taxon>
        <taxon>Nocardiopsis</taxon>
    </lineage>
</organism>
<feature type="active site" description="Tele-phosphohistidine intermediate" evidence="1">
    <location>
        <position position="78"/>
    </location>
</feature>
<evidence type="ECO:0000256" key="3">
    <source>
        <dbReference type="SAM" id="MobiDB-lite"/>
    </source>
</evidence>
<protein>
    <submittedName>
        <fullName evidence="4">Histidine phosphatase super family protein</fullName>
    </submittedName>
</protein>
<dbReference type="PANTHER" id="PTHR47623:SF1">
    <property type="entry name" value="OS09G0287300 PROTEIN"/>
    <property type="match status" value="1"/>
</dbReference>
<evidence type="ECO:0000313" key="5">
    <source>
        <dbReference type="Proteomes" id="UP000003779"/>
    </source>
</evidence>
<dbReference type="Pfam" id="PF00300">
    <property type="entry name" value="His_Phos_1"/>
    <property type="match status" value="1"/>
</dbReference>